<organism evidence="1 2">
    <name type="scientific">Larimichthys crocea</name>
    <name type="common">Large yellow croaker</name>
    <name type="synonym">Pseudosciaena crocea</name>
    <dbReference type="NCBI Taxonomy" id="215358"/>
    <lineage>
        <taxon>Eukaryota</taxon>
        <taxon>Metazoa</taxon>
        <taxon>Chordata</taxon>
        <taxon>Craniata</taxon>
        <taxon>Vertebrata</taxon>
        <taxon>Euteleostomi</taxon>
        <taxon>Actinopterygii</taxon>
        <taxon>Neopterygii</taxon>
        <taxon>Teleostei</taxon>
        <taxon>Neoteleostei</taxon>
        <taxon>Acanthomorphata</taxon>
        <taxon>Eupercaria</taxon>
        <taxon>Sciaenidae</taxon>
        <taxon>Larimichthys</taxon>
    </lineage>
</organism>
<sequence length="900" mass="98365">MDINLQSHRFYFPQIYCAEPGPGAQPQLTEFKVSEQSICQARASVMVYDDTSKKWVPIKPGQQGFSRINIYHNTANNTFRVVGVKLQDQQVVINYSIVKGLKYNQATPTFHQWRDARQVYGLNFASKEEATTFSNAMLFALNVLSAQDGGPAVQRQVQNGPTTDEIEAQRARQMMEQQQQMQAHMERERRSSNSGSPFQGHPAVLSVAPPVVPPPMNMGGPPPPPPPPGPPPPSAGAPQPPLPPPLPMGGGIHGDESPAQTGLAAMIAGAKLRRVQRPDDSSSSAKNDANRTSGGSGGLMEEMNALLARRRKAASEKPEDSQNVSEQKTVMVCNSCSWMIQILRHPSTRSGQNATDGAKKPWDRANSADRSMASRLRPVGGGSDTDSLDLDRMKQEILEEVFRELHKVKDEIIDVALLSLGSLKSRDVSVLESIVATRTGVGRSGESCYRRRGRAERQEQSPGVCECVCEVQTGAQHGVNERGKLADFNMASGDTLYIETDGSEMPAEIVELHEIEVETIPVETIETTVVGGDDDDDDGQPMIALQPLVTDDPNSIHHHQEVILVQTREEVVGGDDSDLHTDGGSGFEDQILIPVPAPGVEDEYIEQTLVTVAGKSSVGRVKRGGGTGGKKAGKKSYLSGAEAGGRKWEQKQVQIKTLEGEFSVTMWASDIDHESVVEEQIVGENSPPDYSEYMTGKKLPPGGIPGIDLSDPKQLAEFARSSEPKYRKANINPRGAVTSDFLTVAVQSTNSLSCNSFVNADQLNGKRMKPRKVKEDDAPRTIACPHKGCTKMFRDNSAMRKHLHTHGPRVHVCAECGKAFVESSKLKRHQLVHTGEKPFQCTFEGCGKRFSLDFNLRTHVRIHTGDRPYVCPFDGCNKKFAQSTNLKSHILTHAKAKNNQ</sequence>
<accession>A0ACD3QYK6</accession>
<evidence type="ECO:0000313" key="1">
    <source>
        <dbReference type="EMBL" id="TMS12351.1"/>
    </source>
</evidence>
<protein>
    <submittedName>
        <fullName evidence="1">Uncharacterized protein</fullName>
    </submittedName>
</protein>
<name>A0ACD3QYK6_LARCR</name>
<comment type="caution">
    <text evidence="1">The sequence shown here is derived from an EMBL/GenBank/DDBJ whole genome shotgun (WGS) entry which is preliminary data.</text>
</comment>
<keyword evidence="2" id="KW-1185">Reference proteome</keyword>
<dbReference type="EMBL" id="CM011685">
    <property type="protein sequence ID" value="TMS12351.1"/>
    <property type="molecule type" value="Genomic_DNA"/>
</dbReference>
<reference evidence="1" key="1">
    <citation type="submission" date="2018-11" db="EMBL/GenBank/DDBJ databases">
        <title>The sequence and de novo assembly of Larimichthys crocea genome using PacBio and Hi-C technologies.</title>
        <authorList>
            <person name="Xu P."/>
            <person name="Chen B."/>
            <person name="Zhou Z."/>
            <person name="Ke Q."/>
            <person name="Wu Y."/>
            <person name="Bai H."/>
            <person name="Pu F."/>
        </authorList>
    </citation>
    <scope>NUCLEOTIDE SEQUENCE</scope>
    <source>
        <tissue evidence="1">Muscle</tissue>
    </source>
</reference>
<dbReference type="Proteomes" id="UP000793456">
    <property type="component" value="Chromosome XII"/>
</dbReference>
<proteinExistence type="predicted"/>
<evidence type="ECO:0000313" key="2">
    <source>
        <dbReference type="Proteomes" id="UP000793456"/>
    </source>
</evidence>
<gene>
    <name evidence="1" type="ORF">E3U43_017309</name>
</gene>